<dbReference type="PANTHER" id="PTHR43767:SF1">
    <property type="entry name" value="NONRIBOSOMAL PEPTIDE SYNTHASE PES1 (EUROFUNG)-RELATED"/>
    <property type="match status" value="1"/>
</dbReference>
<organism evidence="3 4">
    <name type="scientific">Ancrocorticia populi</name>
    <dbReference type="NCBI Taxonomy" id="2175228"/>
    <lineage>
        <taxon>Bacteria</taxon>
        <taxon>Bacillati</taxon>
        <taxon>Actinomycetota</taxon>
        <taxon>Actinomycetes</taxon>
        <taxon>Actinomycetales</taxon>
        <taxon>Actinomycetaceae</taxon>
        <taxon>Ancrocorticia</taxon>
    </lineage>
</organism>
<evidence type="ECO:0000313" key="4">
    <source>
        <dbReference type="Proteomes" id="UP000245283"/>
    </source>
</evidence>
<dbReference type="InterPro" id="IPR045851">
    <property type="entry name" value="AMP-bd_C_sf"/>
</dbReference>
<protein>
    <submittedName>
        <fullName evidence="3">Long-chain fatty acid--CoA ligase</fullName>
        <ecNumber evidence="3">6.2.1.3</ecNumber>
    </submittedName>
</protein>
<evidence type="ECO:0000259" key="2">
    <source>
        <dbReference type="Pfam" id="PF13193"/>
    </source>
</evidence>
<evidence type="ECO:0000313" key="3">
    <source>
        <dbReference type="EMBL" id="PWF25802.1"/>
    </source>
</evidence>
<dbReference type="InterPro" id="IPR025110">
    <property type="entry name" value="AMP-bd_C"/>
</dbReference>
<sequence length="651" mass="71403">MSQSEAARPHYAPGVPAEIPPVTQTIDQFLFRSTEEFPERIAIDFLGRTFTYRELRHTVRKAQAALYRAGVRHGDVVGLIMPNCPQHIVAFYAVLSLGATVAEHNPLAPANELNEQLERHGATVVIAWEQTLERLTEDCDFRGRTYLSVDLSVALPFTSRMLLKLPVKAAKEQKQRLRGNVPSEILSFDRIVSKAPLLPRETVLQPPELDETAILIHTGGTTGVPKAVQLTHRNVVANVSQTTLWVNGIQTGKETFAGVLPFFHAFGLQTILGIGISQAATLVILPNFDVPAFLAAQKRRPISLFPGVAPMYARVLQAAESDQSADLSSIRWAFSGAMALSPTLAAEWEEATGGLIIEGYGMSEASPIIAGSPVSAERRPSTLGIPFPSTEVRVADPDDLSKDAEGTGEILVKGPQVFQGYLGEPEETASVFHDGWLRTGDLARWDDGYLVMADRAKEMIIQGGFNVYPTQVEDVLRAMPGIRDVAVVGMPDDERGESVVAALVLEPDTTVDLDMVRRWAYDRLSHYAVPRSIAVVEDLPRSQLGKVMRRSIREQLEDFELTAGQWRAKATAATDNASNAIENLAASLSQQYNATRDQLQEWLSSLGESLEGIQENLSGKESEKDLSDELRGKGISKEAFTQWLSKLTKED</sequence>
<comment type="caution">
    <text evidence="3">The sequence shown here is derived from an EMBL/GenBank/DDBJ whole genome shotgun (WGS) entry which is preliminary data.</text>
</comment>
<dbReference type="GO" id="GO:0004467">
    <property type="term" value="F:long-chain fatty acid-CoA ligase activity"/>
    <property type="evidence" value="ECO:0007669"/>
    <property type="project" value="UniProtKB-EC"/>
</dbReference>
<gene>
    <name evidence="3" type="ORF">DD236_10225</name>
</gene>
<dbReference type="Pfam" id="PF00501">
    <property type="entry name" value="AMP-binding"/>
    <property type="match status" value="1"/>
</dbReference>
<dbReference type="RefSeq" id="WP_109094291.1">
    <property type="nucleotide sequence ID" value="NZ_CAMELQ010000003.1"/>
</dbReference>
<accession>A0A2V1KA21</accession>
<dbReference type="InterPro" id="IPR050237">
    <property type="entry name" value="ATP-dep_AMP-bd_enzyme"/>
</dbReference>
<dbReference type="Pfam" id="PF13193">
    <property type="entry name" value="AMP-binding_C"/>
    <property type="match status" value="1"/>
</dbReference>
<dbReference type="InterPro" id="IPR000873">
    <property type="entry name" value="AMP-dep_synth/lig_dom"/>
</dbReference>
<dbReference type="OrthoDB" id="9803968at2"/>
<proteinExistence type="predicted"/>
<dbReference type="InterPro" id="IPR042099">
    <property type="entry name" value="ANL_N_sf"/>
</dbReference>
<dbReference type="InterPro" id="IPR020845">
    <property type="entry name" value="AMP-binding_CS"/>
</dbReference>
<dbReference type="AlphaFoldDB" id="A0A2V1KA21"/>
<keyword evidence="3" id="KW-0436">Ligase</keyword>
<dbReference type="PANTHER" id="PTHR43767">
    <property type="entry name" value="LONG-CHAIN-FATTY-ACID--COA LIGASE"/>
    <property type="match status" value="1"/>
</dbReference>
<dbReference type="Gene3D" id="3.40.50.12780">
    <property type="entry name" value="N-terminal domain of ligase-like"/>
    <property type="match status" value="1"/>
</dbReference>
<feature type="domain" description="AMP-binding enzyme C-terminal" evidence="2">
    <location>
        <begin position="471"/>
        <end position="546"/>
    </location>
</feature>
<dbReference type="Proteomes" id="UP000245283">
    <property type="component" value="Unassembled WGS sequence"/>
</dbReference>
<feature type="domain" description="AMP-dependent synthetase/ligase" evidence="1">
    <location>
        <begin position="31"/>
        <end position="422"/>
    </location>
</feature>
<reference evidence="4" key="1">
    <citation type="submission" date="2018-05" db="EMBL/GenBank/DDBJ databases">
        <authorList>
            <person name="Li Y."/>
        </authorList>
    </citation>
    <scope>NUCLEOTIDE SEQUENCE [LARGE SCALE GENOMIC DNA]</scope>
    <source>
        <strain evidence="4">sk1b4</strain>
    </source>
</reference>
<dbReference type="Gene3D" id="3.30.300.30">
    <property type="match status" value="1"/>
</dbReference>
<evidence type="ECO:0000259" key="1">
    <source>
        <dbReference type="Pfam" id="PF00501"/>
    </source>
</evidence>
<name>A0A2V1KA21_9ACTO</name>
<dbReference type="EC" id="6.2.1.3" evidence="3"/>
<dbReference type="EMBL" id="QETB01000005">
    <property type="protein sequence ID" value="PWF25802.1"/>
    <property type="molecule type" value="Genomic_DNA"/>
</dbReference>
<dbReference type="PROSITE" id="PS00455">
    <property type="entry name" value="AMP_BINDING"/>
    <property type="match status" value="1"/>
</dbReference>
<dbReference type="SUPFAM" id="SSF56801">
    <property type="entry name" value="Acetyl-CoA synthetase-like"/>
    <property type="match status" value="1"/>
</dbReference>
<keyword evidence="4" id="KW-1185">Reference proteome</keyword>